<proteinExistence type="predicted"/>
<dbReference type="PANTHER" id="PTHR35848:SF6">
    <property type="entry name" value="CUPIN TYPE-2 DOMAIN-CONTAINING PROTEIN"/>
    <property type="match status" value="1"/>
</dbReference>
<organism evidence="3 4">
    <name type="scientific">Streptomyces bangladeshensis</name>
    <dbReference type="NCBI Taxonomy" id="295352"/>
    <lineage>
        <taxon>Bacteria</taxon>
        <taxon>Bacillati</taxon>
        <taxon>Actinomycetota</taxon>
        <taxon>Actinomycetes</taxon>
        <taxon>Kitasatosporales</taxon>
        <taxon>Streptomycetaceae</taxon>
        <taxon>Streptomyces</taxon>
    </lineage>
</organism>
<keyword evidence="1" id="KW-0479">Metal-binding</keyword>
<accession>A0ABP5NH09</accession>
<protein>
    <recommendedName>
        <fullName evidence="2">Cupin type-2 domain-containing protein</fullName>
    </recommendedName>
</protein>
<dbReference type="Gene3D" id="2.60.120.10">
    <property type="entry name" value="Jelly Rolls"/>
    <property type="match status" value="1"/>
</dbReference>
<dbReference type="SUPFAM" id="SSF51182">
    <property type="entry name" value="RmlC-like cupins"/>
    <property type="match status" value="1"/>
</dbReference>
<feature type="domain" description="Cupin type-2" evidence="2">
    <location>
        <begin position="22"/>
        <end position="89"/>
    </location>
</feature>
<evidence type="ECO:0000256" key="1">
    <source>
        <dbReference type="ARBA" id="ARBA00022723"/>
    </source>
</evidence>
<evidence type="ECO:0000259" key="2">
    <source>
        <dbReference type="Pfam" id="PF07883"/>
    </source>
</evidence>
<dbReference type="InterPro" id="IPR051610">
    <property type="entry name" value="GPI/OXD"/>
</dbReference>
<dbReference type="PANTHER" id="PTHR35848">
    <property type="entry name" value="OXALATE-BINDING PROTEIN"/>
    <property type="match status" value="1"/>
</dbReference>
<evidence type="ECO:0000313" key="4">
    <source>
        <dbReference type="Proteomes" id="UP001501391"/>
    </source>
</evidence>
<comment type="caution">
    <text evidence="3">The sequence shown here is derived from an EMBL/GenBank/DDBJ whole genome shotgun (WGS) entry which is preliminary data.</text>
</comment>
<name>A0ABP5NH09_9ACTN</name>
<reference evidence="4" key="1">
    <citation type="journal article" date="2019" name="Int. J. Syst. Evol. Microbiol.">
        <title>The Global Catalogue of Microorganisms (GCM) 10K type strain sequencing project: providing services to taxonomists for standard genome sequencing and annotation.</title>
        <authorList>
            <consortium name="The Broad Institute Genomics Platform"/>
            <consortium name="The Broad Institute Genome Sequencing Center for Infectious Disease"/>
            <person name="Wu L."/>
            <person name="Ma J."/>
        </authorList>
    </citation>
    <scope>NUCLEOTIDE SEQUENCE [LARGE SCALE GENOMIC DNA]</scope>
    <source>
        <strain evidence="4">JCM 14924</strain>
    </source>
</reference>
<dbReference type="InterPro" id="IPR014710">
    <property type="entry name" value="RmlC-like_jellyroll"/>
</dbReference>
<dbReference type="Pfam" id="PF07883">
    <property type="entry name" value="Cupin_2"/>
    <property type="match status" value="1"/>
</dbReference>
<sequence length="94" mass="10134">MDVVISGEIETEQDGLAYGAMVFKVAPGTTTEPHRHASEETWAVQSGAGHCVVDGRRIGLIPGSRVVAPPHAEHTITNDGSEDLVVLSMWWKKL</sequence>
<dbReference type="InterPro" id="IPR011051">
    <property type="entry name" value="RmlC_Cupin_sf"/>
</dbReference>
<dbReference type="EMBL" id="BAAAOQ010000013">
    <property type="protein sequence ID" value="GAA2198550.1"/>
    <property type="molecule type" value="Genomic_DNA"/>
</dbReference>
<evidence type="ECO:0000313" key="3">
    <source>
        <dbReference type="EMBL" id="GAA2198550.1"/>
    </source>
</evidence>
<keyword evidence="4" id="KW-1185">Reference proteome</keyword>
<dbReference type="Proteomes" id="UP001501391">
    <property type="component" value="Unassembled WGS sequence"/>
</dbReference>
<dbReference type="InterPro" id="IPR013096">
    <property type="entry name" value="Cupin_2"/>
</dbReference>
<gene>
    <name evidence="3" type="ORF">GCM10009787_41730</name>
</gene>